<name>A0AAX3X3F3_9BACI</name>
<dbReference type="Gene3D" id="3.40.50.300">
    <property type="entry name" value="P-loop containing nucleotide triphosphate hydrolases"/>
    <property type="match status" value="1"/>
</dbReference>
<dbReference type="Pfam" id="PF20454">
    <property type="entry name" value="GpA_nuclease"/>
    <property type="match status" value="1"/>
</dbReference>
<evidence type="ECO:0000313" key="4">
    <source>
        <dbReference type="Proteomes" id="UP001178322"/>
    </source>
</evidence>
<evidence type="ECO:0000259" key="1">
    <source>
        <dbReference type="Pfam" id="PF05876"/>
    </source>
</evidence>
<dbReference type="InterPro" id="IPR051220">
    <property type="entry name" value="TFA_Chaperone"/>
</dbReference>
<dbReference type="Proteomes" id="UP001178322">
    <property type="component" value="Chromosome"/>
</dbReference>
<evidence type="ECO:0000313" key="3">
    <source>
        <dbReference type="EMBL" id="WHY53852.1"/>
    </source>
</evidence>
<reference evidence="3" key="1">
    <citation type="submission" date="2023-05" db="EMBL/GenBank/DDBJ databases">
        <title>Comparative genomics of Bacillaceae isolates and their secondary metabolite potential.</title>
        <authorList>
            <person name="Song L."/>
            <person name="Nielsen L.J."/>
            <person name="Mohite O."/>
            <person name="Xu X."/>
            <person name="Weber T."/>
            <person name="Kovacs A.T."/>
        </authorList>
    </citation>
    <scope>NUCLEOTIDE SEQUENCE</scope>
    <source>
        <strain evidence="3">LY1</strain>
    </source>
</reference>
<feature type="domain" description="Terminase large subunit GpA endonuclease" evidence="2">
    <location>
        <begin position="287"/>
        <end position="568"/>
    </location>
</feature>
<evidence type="ECO:0000259" key="2">
    <source>
        <dbReference type="Pfam" id="PF20454"/>
    </source>
</evidence>
<dbReference type="RefSeq" id="WP_283872325.1">
    <property type="nucleotide sequence ID" value="NZ_CP126101.1"/>
</dbReference>
<proteinExistence type="inferred from homology"/>
<dbReference type="GO" id="GO:0005524">
    <property type="term" value="F:ATP binding"/>
    <property type="evidence" value="ECO:0007669"/>
    <property type="project" value="InterPro"/>
</dbReference>
<dbReference type="PANTHER" id="PTHR34413">
    <property type="entry name" value="PROPHAGE TAIL FIBER ASSEMBLY PROTEIN HOMOLOG TFAE-RELATED-RELATED"/>
    <property type="match status" value="1"/>
</dbReference>
<gene>
    <name evidence="3" type="ORF">QNH24_11630</name>
</gene>
<sequence length="593" mass="67976">MQTIADSKKLFQQLAKQALAPPPNLTVSEWADAHRKLSRESSAEAGQWRTSRAPYQRAIMDAINDPYTEDIVIMASAQVGKSEILLNALGYFIDFDPSPILFIQPSGEKSKEFSKERIAPMIRDTPTLFERIGETKSRDSSNTIMFKSFPGGFIAMGGANVPSSLAARPIRVLLADEIDRYPVSAGDEGDPLDLAEKRTNNFYNRKKIKVSTPTIKGASRIETEFELSTKEYYNLPCPRCEELQPLRWEQIDFETESHRCLYCGHLSNEFEWKNQQGEWVATAESTIRGFHLNELLSPWRRWREIITAFKRAKRKGTEALKVWTNTSLGETWEEEGQKIDDEIIYNRREEYEADVPDGVKVLTAAVDVQDDRFEIEVVGWGIDRESWGIEYHVIHGDLKEPKIWNELDLWLQKTWTKENGTRFGITCTCMDSGGHFTQEVYRFCKAREARAIYAIKGASAKKGEYVPLIASTSRPKPLKALLVTLGVNDGKSRVMSSLGIEEFGPNYCHFPIGRGYEREYFKSLTAEKLQTRYESGTPYQVWVKIRARNEGFDLRVYNTAAIEIINPNFEREYSIATVTRPVRRRRRRRGVVK</sequence>
<dbReference type="PANTHER" id="PTHR34413:SF2">
    <property type="entry name" value="PROPHAGE TAIL FIBER ASSEMBLY PROTEIN HOMOLOG TFAE-RELATED"/>
    <property type="match status" value="1"/>
</dbReference>
<accession>A0AAX3X3F3</accession>
<protein>
    <submittedName>
        <fullName evidence="3">Phage terminase large subunit family protein</fullName>
    </submittedName>
</protein>
<organism evidence="3 4">
    <name type="scientific">Lysinibacillus pakistanensis</name>
    <dbReference type="NCBI Taxonomy" id="759811"/>
    <lineage>
        <taxon>Bacteria</taxon>
        <taxon>Bacillati</taxon>
        <taxon>Bacillota</taxon>
        <taxon>Bacilli</taxon>
        <taxon>Bacillales</taxon>
        <taxon>Bacillaceae</taxon>
        <taxon>Lysinibacillus</taxon>
    </lineage>
</organism>
<dbReference type="HAMAP" id="MF_04144">
    <property type="entry name" value="TERL_LAMBDA"/>
    <property type="match status" value="1"/>
</dbReference>
<dbReference type="Pfam" id="PF05876">
    <property type="entry name" value="GpA_ATPase"/>
    <property type="match status" value="1"/>
</dbReference>
<feature type="domain" description="Phage terminase large subunit GpA ATPase" evidence="1">
    <location>
        <begin position="42"/>
        <end position="279"/>
    </location>
</feature>
<dbReference type="InterPro" id="IPR046454">
    <property type="entry name" value="GpA_endonuclease"/>
</dbReference>
<dbReference type="InterPro" id="IPR008866">
    <property type="entry name" value="Phage_lambda_GpA-like"/>
</dbReference>
<dbReference type="GO" id="GO:0016887">
    <property type="term" value="F:ATP hydrolysis activity"/>
    <property type="evidence" value="ECO:0007669"/>
    <property type="project" value="InterPro"/>
</dbReference>
<dbReference type="EMBL" id="CP126101">
    <property type="protein sequence ID" value="WHY53852.1"/>
    <property type="molecule type" value="Genomic_DNA"/>
</dbReference>
<dbReference type="AlphaFoldDB" id="A0AAX3X3F3"/>
<dbReference type="InterPro" id="IPR046453">
    <property type="entry name" value="GpA_ATPase"/>
</dbReference>
<dbReference type="InterPro" id="IPR027417">
    <property type="entry name" value="P-loop_NTPase"/>
</dbReference>
<dbReference type="GO" id="GO:0004519">
    <property type="term" value="F:endonuclease activity"/>
    <property type="evidence" value="ECO:0007669"/>
    <property type="project" value="InterPro"/>
</dbReference>